<dbReference type="SUPFAM" id="SSF56053">
    <property type="entry name" value="Ribosomal protein L6"/>
    <property type="match status" value="2"/>
</dbReference>
<dbReference type="Gene3D" id="3.90.930.12">
    <property type="entry name" value="Ribosomal protein L6, alpha-beta domain"/>
    <property type="match status" value="2"/>
</dbReference>
<dbReference type="Pfam" id="PF00347">
    <property type="entry name" value="Ribosomal_L6"/>
    <property type="match status" value="2"/>
</dbReference>
<dbReference type="PIRSF" id="PIRSF002162">
    <property type="entry name" value="Ribosomal_L6"/>
    <property type="match status" value="1"/>
</dbReference>
<evidence type="ECO:0000256" key="5">
    <source>
        <dbReference type="ARBA" id="ARBA00023274"/>
    </source>
</evidence>
<comment type="subunit">
    <text evidence="6">Part of the 50S ribosomal subunit.</text>
</comment>
<dbReference type="AlphaFoldDB" id="A0A955IWH7"/>
<dbReference type="EMBL" id="JAGQNY010000005">
    <property type="protein sequence ID" value="MCA9302057.1"/>
    <property type="molecule type" value="Genomic_DNA"/>
</dbReference>
<comment type="caution">
    <text evidence="10">The sequence shown here is derived from an EMBL/GenBank/DDBJ whole genome shotgun (WGS) entry which is preliminary data.</text>
</comment>
<evidence type="ECO:0000256" key="6">
    <source>
        <dbReference type="HAMAP-Rule" id="MF_01365"/>
    </source>
</evidence>
<evidence type="ECO:0000256" key="7">
    <source>
        <dbReference type="RuleBase" id="RU003869"/>
    </source>
</evidence>
<dbReference type="NCBIfam" id="TIGR03654">
    <property type="entry name" value="L6_bact"/>
    <property type="match status" value="1"/>
</dbReference>
<keyword evidence="5 6" id="KW-0687">Ribonucleoprotein</keyword>
<dbReference type="InterPro" id="IPR036789">
    <property type="entry name" value="Ribosomal_uL6-like_a/b-dom_sf"/>
</dbReference>
<organism evidence="10 11">
    <name type="scientific">candidate division WWE3 bacterium</name>
    <dbReference type="NCBI Taxonomy" id="2053526"/>
    <lineage>
        <taxon>Bacteria</taxon>
        <taxon>Katanobacteria</taxon>
    </lineage>
</organism>
<dbReference type="InterPro" id="IPR020040">
    <property type="entry name" value="Ribosomal_uL6_a/b-dom"/>
</dbReference>
<dbReference type="PANTHER" id="PTHR11655:SF14">
    <property type="entry name" value="LARGE RIBOSOMAL SUBUNIT PROTEIN UL6M"/>
    <property type="match status" value="1"/>
</dbReference>
<keyword evidence="2 6" id="KW-0699">rRNA-binding</keyword>
<protein>
    <recommendedName>
        <fullName evidence="6">Large ribosomal subunit protein uL6</fullName>
    </recommendedName>
</protein>
<reference evidence="10" key="1">
    <citation type="submission" date="2020-04" db="EMBL/GenBank/DDBJ databases">
        <authorList>
            <person name="Zhang T."/>
        </authorList>
    </citation>
    <scope>NUCLEOTIDE SEQUENCE</scope>
    <source>
        <strain evidence="10">HKST-UBA80</strain>
    </source>
</reference>
<sequence>MSRIGKKEITIPASVKVTYEKGVVSVSGPKGNLSHEIRPEIGVQISGDNLTTVVLKETKNTPAFWGLTRALIANMVQGVTEGYTKDLELVGVGYRVKSENPQKISLSVGYSHPVEVEAPEGITFAVDGNQNITIHGIDKQLVGLTAAKIRKIRKPEPYKGKGIKYKGEVVRRKAGKAGKK</sequence>
<dbReference type="InterPro" id="IPR002358">
    <property type="entry name" value="Ribosomal_uL6_CS"/>
</dbReference>
<evidence type="ECO:0000256" key="3">
    <source>
        <dbReference type="ARBA" id="ARBA00022884"/>
    </source>
</evidence>
<reference evidence="10" key="2">
    <citation type="journal article" date="2021" name="Microbiome">
        <title>Successional dynamics and alternative stable states in a saline activated sludge microbial community over 9 years.</title>
        <authorList>
            <person name="Wang Y."/>
            <person name="Ye J."/>
            <person name="Ju F."/>
            <person name="Liu L."/>
            <person name="Boyd J.A."/>
            <person name="Deng Y."/>
            <person name="Parks D.H."/>
            <person name="Jiang X."/>
            <person name="Yin X."/>
            <person name="Woodcroft B.J."/>
            <person name="Tyson G.W."/>
            <person name="Hugenholtz P."/>
            <person name="Polz M.F."/>
            <person name="Zhang T."/>
        </authorList>
    </citation>
    <scope>NUCLEOTIDE SEQUENCE</scope>
    <source>
        <strain evidence="10">HKST-UBA80</strain>
    </source>
</reference>
<keyword evidence="3 6" id="KW-0694">RNA-binding</keyword>
<dbReference type="InterPro" id="IPR000702">
    <property type="entry name" value="Ribosomal_uL6-like"/>
</dbReference>
<accession>A0A955IWH7</accession>
<dbReference type="FunFam" id="3.90.930.12:FF:000001">
    <property type="entry name" value="50S ribosomal protein L6"/>
    <property type="match status" value="1"/>
</dbReference>
<dbReference type="PANTHER" id="PTHR11655">
    <property type="entry name" value="60S/50S RIBOSOMAL PROTEIN L6/L9"/>
    <property type="match status" value="1"/>
</dbReference>
<feature type="domain" description="Large ribosomal subunit protein uL6 alpha-beta" evidence="9">
    <location>
        <begin position="11"/>
        <end position="82"/>
    </location>
</feature>
<keyword evidence="4 6" id="KW-0689">Ribosomal protein</keyword>
<evidence type="ECO:0000259" key="9">
    <source>
        <dbReference type="Pfam" id="PF00347"/>
    </source>
</evidence>
<evidence type="ECO:0000313" key="11">
    <source>
        <dbReference type="Proteomes" id="UP000714817"/>
    </source>
</evidence>
<evidence type="ECO:0000256" key="2">
    <source>
        <dbReference type="ARBA" id="ARBA00022730"/>
    </source>
</evidence>
<gene>
    <name evidence="6 10" type="primary">rplF</name>
    <name evidence="10" type="ORF">KDA10_01655</name>
</gene>
<dbReference type="GO" id="GO:0022625">
    <property type="term" value="C:cytosolic large ribosomal subunit"/>
    <property type="evidence" value="ECO:0007669"/>
    <property type="project" value="UniProtKB-UniRule"/>
</dbReference>
<dbReference type="GO" id="GO:0002181">
    <property type="term" value="P:cytoplasmic translation"/>
    <property type="evidence" value="ECO:0007669"/>
    <property type="project" value="TreeGrafter"/>
</dbReference>
<evidence type="ECO:0000256" key="1">
    <source>
        <dbReference type="ARBA" id="ARBA00009356"/>
    </source>
</evidence>
<evidence type="ECO:0000313" key="10">
    <source>
        <dbReference type="EMBL" id="MCA9302057.1"/>
    </source>
</evidence>
<dbReference type="PROSITE" id="PS00525">
    <property type="entry name" value="RIBOSOMAL_L6_1"/>
    <property type="match status" value="1"/>
</dbReference>
<dbReference type="InterPro" id="IPR019906">
    <property type="entry name" value="Ribosomal_uL6_bac-type"/>
</dbReference>
<evidence type="ECO:0000256" key="8">
    <source>
        <dbReference type="RuleBase" id="RU003870"/>
    </source>
</evidence>
<dbReference type="GO" id="GO:0003735">
    <property type="term" value="F:structural constituent of ribosome"/>
    <property type="evidence" value="ECO:0007669"/>
    <property type="project" value="UniProtKB-UniRule"/>
</dbReference>
<evidence type="ECO:0000256" key="4">
    <source>
        <dbReference type="ARBA" id="ARBA00022980"/>
    </source>
</evidence>
<dbReference type="GO" id="GO:0019843">
    <property type="term" value="F:rRNA binding"/>
    <property type="evidence" value="ECO:0007669"/>
    <property type="project" value="UniProtKB-UniRule"/>
</dbReference>
<comment type="function">
    <text evidence="6 8">This protein binds to the 23S rRNA, and is important in its secondary structure. It is located near the subunit interface in the base of the L7/L12 stalk, and near the tRNA binding site of the peptidyltransferase center.</text>
</comment>
<name>A0A955IWH7_UNCKA</name>
<dbReference type="Proteomes" id="UP000714817">
    <property type="component" value="Unassembled WGS sequence"/>
</dbReference>
<comment type="similarity">
    <text evidence="1 6 7">Belongs to the universal ribosomal protein uL6 family.</text>
</comment>
<dbReference type="PRINTS" id="PR00059">
    <property type="entry name" value="RIBOSOMALL6"/>
</dbReference>
<dbReference type="HAMAP" id="MF_01365_B">
    <property type="entry name" value="Ribosomal_uL6_B"/>
    <property type="match status" value="1"/>
</dbReference>
<proteinExistence type="inferred from homology"/>
<dbReference type="FunFam" id="3.90.930.12:FF:000002">
    <property type="entry name" value="50S ribosomal protein L6"/>
    <property type="match status" value="1"/>
</dbReference>
<feature type="domain" description="Large ribosomal subunit protein uL6 alpha-beta" evidence="9">
    <location>
        <begin position="90"/>
        <end position="165"/>
    </location>
</feature>